<evidence type="ECO:0000313" key="2">
    <source>
        <dbReference type="EMBL" id="UXI70084.1"/>
    </source>
</evidence>
<feature type="signal peptide" evidence="1">
    <location>
        <begin position="1"/>
        <end position="25"/>
    </location>
</feature>
<organism evidence="2 3">
    <name type="scientific">Tahibacter amnicola</name>
    <dbReference type="NCBI Taxonomy" id="2976241"/>
    <lineage>
        <taxon>Bacteria</taxon>
        <taxon>Pseudomonadati</taxon>
        <taxon>Pseudomonadota</taxon>
        <taxon>Gammaproteobacteria</taxon>
        <taxon>Lysobacterales</taxon>
        <taxon>Rhodanobacteraceae</taxon>
        <taxon>Tahibacter</taxon>
    </lineage>
</organism>
<dbReference type="RefSeq" id="WP_261697035.1">
    <property type="nucleotide sequence ID" value="NZ_CP104694.1"/>
</dbReference>
<dbReference type="EMBL" id="CP104694">
    <property type="protein sequence ID" value="UXI70084.1"/>
    <property type="molecule type" value="Genomic_DNA"/>
</dbReference>
<evidence type="ECO:0000313" key="3">
    <source>
        <dbReference type="Proteomes" id="UP001064632"/>
    </source>
</evidence>
<reference evidence="2" key="1">
    <citation type="submission" date="2022-09" db="EMBL/GenBank/DDBJ databases">
        <title>Tahibacter sp. nov., isolated from a fresh water.</title>
        <authorList>
            <person name="Baek J.H."/>
            <person name="Lee J.K."/>
            <person name="Kim J.M."/>
            <person name="Jeon C.O."/>
        </authorList>
    </citation>
    <scope>NUCLEOTIDE SEQUENCE</scope>
    <source>
        <strain evidence="2">W38</strain>
    </source>
</reference>
<keyword evidence="1" id="KW-0732">Signal</keyword>
<name>A0ABY6BJ87_9GAMM</name>
<sequence length="265" mass="28317">MPIHGLRHRTSVLAVALLGATAAIAQDVKNEPTAAITAALGLSVPDVAHWQQVAPGFVEGKGRDGELTRVYAGDEGRRLYLSTLRDHWQRSQELLRATDPEVAKNARNTADFLKASIARLEAANSTRRQGNATRATQEPFSYSAQVCAGIYGLPSRFTANIAMVDAPQAEARMGAPGPGFGPYPPPPSWIVRAVSATVNDLTSTAVAYDTLSPITASRSVLTFPGSCTMNTRHEISWRCGAMDPQFFALTRTQTCAGVLNGTPPQ</sequence>
<feature type="chain" id="PRO_5046761713" evidence="1">
    <location>
        <begin position="26"/>
        <end position="265"/>
    </location>
</feature>
<accession>A0ABY6BJ87</accession>
<proteinExistence type="predicted"/>
<protein>
    <submittedName>
        <fullName evidence="2">Uncharacterized protein</fullName>
    </submittedName>
</protein>
<evidence type="ECO:0000256" key="1">
    <source>
        <dbReference type="SAM" id="SignalP"/>
    </source>
</evidence>
<dbReference type="Proteomes" id="UP001064632">
    <property type="component" value="Chromosome"/>
</dbReference>
<keyword evidence="3" id="KW-1185">Reference proteome</keyword>
<gene>
    <name evidence="2" type="ORF">N4264_10785</name>
</gene>